<feature type="domain" description="DUF7605" evidence="3">
    <location>
        <begin position="801"/>
        <end position="962"/>
    </location>
</feature>
<dbReference type="Gene3D" id="3.40.50.300">
    <property type="entry name" value="P-loop containing nucleotide triphosphate hydrolases"/>
    <property type="match status" value="1"/>
</dbReference>
<accession>A0AAI8VBI8</accession>
<dbReference type="PANTHER" id="PTHR36681">
    <property type="entry name" value="NUCLEAR GTPASE, GERMINAL CENTER-ASSOCIATED, TANDEM DUPLICATE 3"/>
    <property type="match status" value="1"/>
</dbReference>
<proteinExistence type="predicted"/>
<evidence type="ECO:0000256" key="1">
    <source>
        <dbReference type="SAM" id="MobiDB-lite"/>
    </source>
</evidence>
<dbReference type="InterPro" id="IPR056024">
    <property type="entry name" value="DUF7605"/>
</dbReference>
<dbReference type="Proteomes" id="UP001295740">
    <property type="component" value="Unassembled WGS sequence"/>
</dbReference>
<keyword evidence="5" id="KW-1185">Reference proteome</keyword>
<feature type="compositionally biased region" description="Acidic residues" evidence="1">
    <location>
        <begin position="514"/>
        <end position="526"/>
    </location>
</feature>
<evidence type="ECO:0000313" key="5">
    <source>
        <dbReference type="Proteomes" id="UP001295740"/>
    </source>
</evidence>
<feature type="region of interest" description="Disordered" evidence="1">
    <location>
        <begin position="1"/>
        <end position="84"/>
    </location>
</feature>
<dbReference type="EMBL" id="CAUWAG010000003">
    <property type="protein sequence ID" value="CAJ2501356.1"/>
    <property type="molecule type" value="Genomic_DNA"/>
</dbReference>
<comment type="caution">
    <text evidence="4">The sequence shown here is derived from an EMBL/GenBank/DDBJ whole genome shotgun (WGS) entry which is preliminary data.</text>
</comment>
<name>A0AAI8VBI8_9PEZI</name>
<dbReference type="InterPro" id="IPR045063">
    <property type="entry name" value="Dynamin_N"/>
</dbReference>
<feature type="domain" description="Dynamin N-terminal" evidence="2">
    <location>
        <begin position="151"/>
        <end position="387"/>
    </location>
</feature>
<feature type="region of interest" description="Disordered" evidence="1">
    <location>
        <begin position="1051"/>
        <end position="1097"/>
    </location>
</feature>
<gene>
    <name evidence="4" type="ORF">KHLLAP_LOCUS1824</name>
</gene>
<dbReference type="PANTHER" id="PTHR36681:SF3">
    <property type="entry name" value="NUCLEAR GTPASE, GERMINAL CENTER-ASSOCIATED, TANDEM DUPLICATE 3"/>
    <property type="match status" value="1"/>
</dbReference>
<dbReference type="SUPFAM" id="SSF52540">
    <property type="entry name" value="P-loop containing nucleoside triphosphate hydrolases"/>
    <property type="match status" value="1"/>
</dbReference>
<evidence type="ECO:0000259" key="3">
    <source>
        <dbReference type="Pfam" id="PF24564"/>
    </source>
</evidence>
<organism evidence="4 5">
    <name type="scientific">Anthostomella pinea</name>
    <dbReference type="NCBI Taxonomy" id="933095"/>
    <lineage>
        <taxon>Eukaryota</taxon>
        <taxon>Fungi</taxon>
        <taxon>Dikarya</taxon>
        <taxon>Ascomycota</taxon>
        <taxon>Pezizomycotina</taxon>
        <taxon>Sordariomycetes</taxon>
        <taxon>Xylariomycetidae</taxon>
        <taxon>Xylariales</taxon>
        <taxon>Xylariaceae</taxon>
        <taxon>Anthostomella</taxon>
    </lineage>
</organism>
<protein>
    <submittedName>
        <fullName evidence="4">Uu.00g042090.m01.CDS01</fullName>
    </submittedName>
</protein>
<dbReference type="AlphaFoldDB" id="A0AAI8VBI8"/>
<evidence type="ECO:0000259" key="2">
    <source>
        <dbReference type="Pfam" id="PF00350"/>
    </source>
</evidence>
<feature type="region of interest" description="Disordered" evidence="1">
    <location>
        <begin position="486"/>
        <end position="548"/>
    </location>
</feature>
<dbReference type="Pfam" id="PF00350">
    <property type="entry name" value="Dynamin_N"/>
    <property type="match status" value="1"/>
</dbReference>
<evidence type="ECO:0000313" key="4">
    <source>
        <dbReference type="EMBL" id="CAJ2501356.1"/>
    </source>
</evidence>
<reference evidence="4" key="1">
    <citation type="submission" date="2023-10" db="EMBL/GenBank/DDBJ databases">
        <authorList>
            <person name="Hackl T."/>
        </authorList>
    </citation>
    <scope>NUCLEOTIDE SEQUENCE</scope>
</reference>
<sequence length="1127" mass="125190">MDPHRPVKPDPGQANNAFVKPERPDRGSPLSDVPRYQQYMQRPANGANGGIKPDPDAPSLSAKPAGADKLGPSHDEDADQDADNQPEETNYLERLVTQDSPEVLETGVTVGMHLLDRVRNALETFDSPDVDAWFKTIQELRDRAKPTRTVVGVVGNTGAGKSSVINALLDEERLLPTNCLRACTASPTEISFNYSDDPSELYRAEIEFISASDWAKELATLYSDLLDGNGDISRDCTNPDSDAGIAYAKVKAVYPQKTKEMLARADAKSLAEEPAVRGVLGSFKVLKEEVAQDLYRRMQHYVDSKEKSIGEKKRDIPMEYWPLIKVVRIFTKANALSTGAVIVDLPGVQDSNAARAAVAANYMKSCTGLWIVAPINRAVDDKTAKSLLGDSFKRQLKYDGTYSAVSFICSKTDDISITEAAESLGLEEETSDSWERAERLENKRASLRYRIASLKETKLVLADQLDDCETKTDVWEDLESKIADGKTVYAPPDNPKKRKRAGGPSRTRKNLDSSDVDDDMNDSDLDLSDKENSQSDPNRTPLTEEDVEKMIASIKAQRRQIREERRAIDGQIAGFRKDMETAQQEREVILAEIKAVCVKGRNEYSRGAIKQDFAMGIKELDQENAAEEDDTTFDPDQDVRDYDEVARTLPVFCVSSRAYQKLTGRLVKDDFQAHGFLSVEDTEVPKLQEHAKKLTEAGRASHCRRLLNDLTQLVNSLKLWSASNGTESHLTDVEKRREEHFLRKLLNQLEQGFRDSVAEAIHSIEEALDEQVYTSFDSSIPAAIAAAPATANGWGAPRPAGGMYWSTYKATVRREGVYSGASGPRDFNQELFDPISRNLANGWERAFQRRLPKILKDFAKQTNANLNEFQRTAKKRAEERHTNVSSLVTLSNQIVAYMRTLDELPNSLGSRITELQREASREFTPVIGAVMQDVYDRCAMERGMGQYNRMKLAMGNHVESHRSTMFRQATDTVKARLQGMCRNVQQTMIDSTAEIFDAVFRDYMGVFVGQTVDRRARMSPQELEMRKQVNNVILLGDRMFAPVLGISHSEAAEDADGVPSAPSPGHETESGLPGPAHAADAAPKVKREPANRSAAAGPSVTMYGAADIDMAMQADEMMQALIRDQST</sequence>
<dbReference type="InterPro" id="IPR027417">
    <property type="entry name" value="P-loop_NTPase"/>
</dbReference>
<dbReference type="Pfam" id="PF24564">
    <property type="entry name" value="DUF7605"/>
    <property type="match status" value="1"/>
</dbReference>